<feature type="domain" description="DYW" evidence="4">
    <location>
        <begin position="472"/>
        <end position="564"/>
    </location>
</feature>
<dbReference type="GO" id="GO:0009451">
    <property type="term" value="P:RNA modification"/>
    <property type="evidence" value="ECO:0007669"/>
    <property type="project" value="InterPro"/>
</dbReference>
<evidence type="ECO:0000256" key="3">
    <source>
        <dbReference type="PROSITE-ProRule" id="PRU00708"/>
    </source>
</evidence>
<dbReference type="Proteomes" id="UP000315295">
    <property type="component" value="Unassembled WGS sequence"/>
</dbReference>
<proteinExistence type="inferred from homology"/>
<dbReference type="PANTHER" id="PTHR47926">
    <property type="entry name" value="PENTATRICOPEPTIDE REPEAT-CONTAINING PROTEIN"/>
    <property type="match status" value="1"/>
</dbReference>
<evidence type="ECO:0000313" key="6">
    <source>
        <dbReference type="Proteomes" id="UP000315295"/>
    </source>
</evidence>
<feature type="repeat" description="PPR" evidence="3">
    <location>
        <begin position="257"/>
        <end position="291"/>
    </location>
</feature>
<gene>
    <name evidence="5" type="ORF">C1H46_029867</name>
</gene>
<dbReference type="Pfam" id="PF01535">
    <property type="entry name" value="PPR"/>
    <property type="match status" value="4"/>
</dbReference>
<dbReference type="PROSITE" id="PS51375">
    <property type="entry name" value="PPR"/>
    <property type="match status" value="3"/>
</dbReference>
<comment type="similarity">
    <text evidence="1">Belongs to the PPR family. PCMP-H subfamily.</text>
</comment>
<dbReference type="GO" id="GO:0008270">
    <property type="term" value="F:zinc ion binding"/>
    <property type="evidence" value="ECO:0007669"/>
    <property type="project" value="InterPro"/>
</dbReference>
<feature type="repeat" description="PPR" evidence="3">
    <location>
        <begin position="56"/>
        <end position="91"/>
    </location>
</feature>
<evidence type="ECO:0000259" key="4">
    <source>
        <dbReference type="Pfam" id="PF14432"/>
    </source>
</evidence>
<keyword evidence="2" id="KW-0677">Repeat</keyword>
<dbReference type="InterPro" id="IPR002885">
    <property type="entry name" value="PPR_rpt"/>
</dbReference>
<comment type="caution">
    <text evidence="5">The sequence shown here is derived from an EMBL/GenBank/DDBJ whole genome shotgun (WGS) entry which is preliminary data.</text>
</comment>
<evidence type="ECO:0000313" key="5">
    <source>
        <dbReference type="EMBL" id="TQD84577.1"/>
    </source>
</evidence>
<dbReference type="Pfam" id="PF13041">
    <property type="entry name" value="PPR_2"/>
    <property type="match status" value="2"/>
</dbReference>
<dbReference type="NCBIfam" id="TIGR00756">
    <property type="entry name" value="PPR"/>
    <property type="match status" value="3"/>
</dbReference>
<accession>A0A540LDN0</accession>
<dbReference type="FunFam" id="1.25.40.10:FF:000427">
    <property type="entry name" value="Pentatricopeptide repeat-containing protein chloroplastic"/>
    <property type="match status" value="1"/>
</dbReference>
<dbReference type="FunFam" id="1.25.40.10:FF:000184">
    <property type="entry name" value="Pentatricopeptide repeat-containing protein, chloroplastic"/>
    <property type="match status" value="1"/>
</dbReference>
<dbReference type="Gene3D" id="1.25.40.10">
    <property type="entry name" value="Tetratricopeptide repeat domain"/>
    <property type="match status" value="2"/>
</dbReference>
<dbReference type="Pfam" id="PF20431">
    <property type="entry name" value="E_motif"/>
    <property type="match status" value="1"/>
</dbReference>
<protein>
    <recommendedName>
        <fullName evidence="4">DYW domain-containing protein</fullName>
    </recommendedName>
</protein>
<dbReference type="Pfam" id="PF14432">
    <property type="entry name" value="DYW_deaminase"/>
    <property type="match status" value="1"/>
</dbReference>
<dbReference type="InterPro" id="IPR046848">
    <property type="entry name" value="E_motif"/>
</dbReference>
<reference evidence="5 6" key="1">
    <citation type="journal article" date="2019" name="G3 (Bethesda)">
        <title>Sequencing of a Wild Apple (Malus baccata) Genome Unravels the Differences Between Cultivated and Wild Apple Species Regarding Disease Resistance and Cold Tolerance.</title>
        <authorList>
            <person name="Chen X."/>
        </authorList>
    </citation>
    <scope>NUCLEOTIDE SEQUENCE [LARGE SCALE GENOMIC DNA]</scope>
    <source>
        <strain evidence="6">cv. Shandingzi</strain>
        <tissue evidence="5">Leaves</tissue>
    </source>
</reference>
<evidence type="ECO:0000256" key="2">
    <source>
        <dbReference type="ARBA" id="ARBA00022737"/>
    </source>
</evidence>
<dbReference type="AlphaFoldDB" id="A0A540LDN0"/>
<evidence type="ECO:0000256" key="1">
    <source>
        <dbReference type="ARBA" id="ARBA00006643"/>
    </source>
</evidence>
<organism evidence="5 6">
    <name type="scientific">Malus baccata</name>
    <name type="common">Siberian crab apple</name>
    <name type="synonym">Pyrus baccata</name>
    <dbReference type="NCBI Taxonomy" id="106549"/>
    <lineage>
        <taxon>Eukaryota</taxon>
        <taxon>Viridiplantae</taxon>
        <taxon>Streptophyta</taxon>
        <taxon>Embryophyta</taxon>
        <taxon>Tracheophyta</taxon>
        <taxon>Spermatophyta</taxon>
        <taxon>Magnoliopsida</taxon>
        <taxon>eudicotyledons</taxon>
        <taxon>Gunneridae</taxon>
        <taxon>Pentapetalae</taxon>
        <taxon>rosids</taxon>
        <taxon>fabids</taxon>
        <taxon>Rosales</taxon>
        <taxon>Rosaceae</taxon>
        <taxon>Amygdaloideae</taxon>
        <taxon>Maleae</taxon>
        <taxon>Malus</taxon>
    </lineage>
</organism>
<dbReference type="InterPro" id="IPR046960">
    <property type="entry name" value="PPR_At4g14850-like_plant"/>
</dbReference>
<dbReference type="PANTHER" id="PTHR47926:SF507">
    <property type="entry name" value="DYW DOMAIN-CONTAINING PROTEIN"/>
    <property type="match status" value="1"/>
</dbReference>
<dbReference type="GO" id="GO:0003723">
    <property type="term" value="F:RNA binding"/>
    <property type="evidence" value="ECO:0007669"/>
    <property type="project" value="InterPro"/>
</dbReference>
<keyword evidence="6" id="KW-1185">Reference proteome</keyword>
<dbReference type="InterPro" id="IPR032867">
    <property type="entry name" value="DYW_dom"/>
</dbReference>
<name>A0A540LDN0_MALBA</name>
<dbReference type="EMBL" id="VIEB01000631">
    <property type="protein sequence ID" value="TQD84577.1"/>
    <property type="molecule type" value="Genomic_DNA"/>
</dbReference>
<feature type="repeat" description="PPR" evidence="3">
    <location>
        <begin position="124"/>
        <end position="158"/>
    </location>
</feature>
<sequence length="564" mass="64025">MMSMNNVYKLHAWFIKIGRDNHPTSLGHLLLGCTATSSPESLTYSRSLFSHFPFPDTFAYNTIIRAHAAAPSSCCHALSFFTQMRHQGVPPDNFTFPFLLKACARLQQGQDLHAHILKLGFDSDIYVQNALVSLYGGCGSVELAMNVFHAMRERDLVSWSSMMSCFINNGFAYEALALFQQMQLAENLMPDEVTMLSVISAVSSLGEVELGQWVHKFIYRSGLELTVPLGTALIDMYWRCGSIDKSIRVFNEMPFKNVNAWSALISGFAAHGRSREALRIFYEMKSSGLQPDHISITGVLVACSHGGLVEDGWRVFKSIGDEYGMEPTLEHYGCMVDLLGRAGMLHEAHEFIEKMPIRPNSVIWRTLLGACVSHNNLVLAEKVKERVHKLDPYHDGDYVLLSNAYGEAGRWVEKAKVRNSMREKRINKKHGYSFINVDQVTHEFVSGGNSHPRSDDVREFLDSIIESIRDTGYTPHTKNVLHDIEEEEKEQCLNYHSEKLAVAFALLNVKDSTTIRVMKNLRICHDCHSFMKHISAKFGREIIIRDRRRFHHFVQGSCSCQDYW</sequence>
<dbReference type="InterPro" id="IPR011990">
    <property type="entry name" value="TPR-like_helical_dom_sf"/>
</dbReference>